<dbReference type="EMBL" id="CAJNOJ010000147">
    <property type="protein sequence ID" value="CAF1197680.1"/>
    <property type="molecule type" value="Genomic_DNA"/>
</dbReference>
<dbReference type="Proteomes" id="UP000663852">
    <property type="component" value="Unassembled WGS sequence"/>
</dbReference>
<feature type="transmembrane region" description="Helical" evidence="1">
    <location>
        <begin position="38"/>
        <end position="59"/>
    </location>
</feature>
<dbReference type="AlphaFoldDB" id="A0A814W835"/>
<proteinExistence type="predicted"/>
<sequence length="66" mass="7697">MERTCLEMSEVVIVSEAFTQKNLQLEEYGCEQNIQPDFILILVRYLAIIVLLIVLNFSLNLVNVFY</sequence>
<keyword evidence="1" id="KW-0812">Transmembrane</keyword>
<keyword evidence="1" id="KW-1133">Transmembrane helix</keyword>
<organism evidence="2 3">
    <name type="scientific">Adineta ricciae</name>
    <name type="common">Rotifer</name>
    <dbReference type="NCBI Taxonomy" id="249248"/>
    <lineage>
        <taxon>Eukaryota</taxon>
        <taxon>Metazoa</taxon>
        <taxon>Spiralia</taxon>
        <taxon>Gnathifera</taxon>
        <taxon>Rotifera</taxon>
        <taxon>Eurotatoria</taxon>
        <taxon>Bdelloidea</taxon>
        <taxon>Adinetida</taxon>
        <taxon>Adinetidae</taxon>
        <taxon>Adineta</taxon>
    </lineage>
</organism>
<gene>
    <name evidence="2" type="ORF">EDS130_LOCUS25179</name>
</gene>
<evidence type="ECO:0000313" key="3">
    <source>
        <dbReference type="Proteomes" id="UP000663852"/>
    </source>
</evidence>
<comment type="caution">
    <text evidence="2">The sequence shown here is derived from an EMBL/GenBank/DDBJ whole genome shotgun (WGS) entry which is preliminary data.</text>
</comment>
<evidence type="ECO:0000256" key="1">
    <source>
        <dbReference type="SAM" id="Phobius"/>
    </source>
</evidence>
<reference evidence="2" key="1">
    <citation type="submission" date="2021-02" db="EMBL/GenBank/DDBJ databases">
        <authorList>
            <person name="Nowell W R."/>
        </authorList>
    </citation>
    <scope>NUCLEOTIDE SEQUENCE</scope>
</reference>
<name>A0A814W835_ADIRI</name>
<evidence type="ECO:0000313" key="2">
    <source>
        <dbReference type="EMBL" id="CAF1197680.1"/>
    </source>
</evidence>
<keyword evidence="1" id="KW-0472">Membrane</keyword>
<protein>
    <submittedName>
        <fullName evidence="2">Uncharacterized protein</fullName>
    </submittedName>
</protein>
<accession>A0A814W835</accession>